<gene>
    <name evidence="2" type="ORF">EVAR_30942_1</name>
</gene>
<reference evidence="2 3" key="1">
    <citation type="journal article" date="2019" name="Commun. Biol.">
        <title>The bagworm genome reveals a unique fibroin gene that provides high tensile strength.</title>
        <authorList>
            <person name="Kono N."/>
            <person name="Nakamura H."/>
            <person name="Ohtoshi R."/>
            <person name="Tomita M."/>
            <person name="Numata K."/>
            <person name="Arakawa K."/>
        </authorList>
    </citation>
    <scope>NUCLEOTIDE SEQUENCE [LARGE SCALE GENOMIC DNA]</scope>
</reference>
<evidence type="ECO:0000313" key="2">
    <source>
        <dbReference type="EMBL" id="GBP33352.1"/>
    </source>
</evidence>
<proteinExistence type="predicted"/>
<dbReference type="EMBL" id="BGZK01000272">
    <property type="protein sequence ID" value="GBP33352.1"/>
    <property type="molecule type" value="Genomic_DNA"/>
</dbReference>
<evidence type="ECO:0000313" key="3">
    <source>
        <dbReference type="Proteomes" id="UP000299102"/>
    </source>
</evidence>
<feature type="region of interest" description="Disordered" evidence="1">
    <location>
        <begin position="96"/>
        <end position="120"/>
    </location>
</feature>
<keyword evidence="3" id="KW-1185">Reference proteome</keyword>
<dbReference type="AlphaFoldDB" id="A0A4C1V4Z3"/>
<dbReference type="Proteomes" id="UP000299102">
    <property type="component" value="Unassembled WGS sequence"/>
</dbReference>
<name>A0A4C1V4Z3_EUMVA</name>
<evidence type="ECO:0000256" key="1">
    <source>
        <dbReference type="SAM" id="MobiDB-lite"/>
    </source>
</evidence>
<comment type="caution">
    <text evidence="2">The sequence shown here is derived from an EMBL/GenBank/DDBJ whole genome shotgun (WGS) entry which is preliminary data.</text>
</comment>
<feature type="compositionally biased region" description="Basic residues" evidence="1">
    <location>
        <begin position="96"/>
        <end position="107"/>
    </location>
</feature>
<organism evidence="2 3">
    <name type="scientific">Eumeta variegata</name>
    <name type="common">Bagworm moth</name>
    <name type="synonym">Eumeta japonica</name>
    <dbReference type="NCBI Taxonomy" id="151549"/>
    <lineage>
        <taxon>Eukaryota</taxon>
        <taxon>Metazoa</taxon>
        <taxon>Ecdysozoa</taxon>
        <taxon>Arthropoda</taxon>
        <taxon>Hexapoda</taxon>
        <taxon>Insecta</taxon>
        <taxon>Pterygota</taxon>
        <taxon>Neoptera</taxon>
        <taxon>Endopterygota</taxon>
        <taxon>Lepidoptera</taxon>
        <taxon>Glossata</taxon>
        <taxon>Ditrysia</taxon>
        <taxon>Tineoidea</taxon>
        <taxon>Psychidae</taxon>
        <taxon>Oiketicinae</taxon>
        <taxon>Eumeta</taxon>
    </lineage>
</organism>
<protein>
    <submittedName>
        <fullName evidence="2">Uncharacterized protein</fullName>
    </submittedName>
</protein>
<sequence length="120" mass="13729">MLEKLCNKTANNEDKFKAGYWTDRNQRRPCRIESPGILVAWTFAPENVATSCYSVRQFAVHNPTDHIGISSDYALDYASPVLGCPAAKPRVRRRLRQSKGGFRRRRVRDGPARPRLLRTV</sequence>
<accession>A0A4C1V4Z3</accession>